<dbReference type="InterPro" id="IPR019292">
    <property type="entry name" value="McrC"/>
</dbReference>
<dbReference type="KEGG" id="rhoz:GXP67_33785"/>
<name>A0A6C0GTY0_9BACT</name>
<evidence type="ECO:0008006" key="3">
    <source>
        <dbReference type="Google" id="ProtNLM"/>
    </source>
</evidence>
<dbReference type="PANTHER" id="PTHR38733">
    <property type="entry name" value="PROTEIN MCRC"/>
    <property type="match status" value="1"/>
</dbReference>
<organism evidence="1 2">
    <name type="scientific">Rhodocytophaga rosea</name>
    <dbReference type="NCBI Taxonomy" id="2704465"/>
    <lineage>
        <taxon>Bacteria</taxon>
        <taxon>Pseudomonadati</taxon>
        <taxon>Bacteroidota</taxon>
        <taxon>Cytophagia</taxon>
        <taxon>Cytophagales</taxon>
        <taxon>Rhodocytophagaceae</taxon>
        <taxon>Rhodocytophaga</taxon>
    </lineage>
</organism>
<dbReference type="AlphaFoldDB" id="A0A6C0GTY0"/>
<sequence length="446" mass="52518">MQLYEFGDYQTLPAHIELQSFKTYLKQIWENRLWFYEQQMIEEAESEELSATIRKQGQAILTFDGKDIQARNYVGFIYYQGLLIELLPKIFQSASFSSHTMFQHLLFYLSYVPGFRFPFARHSLDTEAEGTPLQVCIHMFAVFTEQILSTQAYVAYEEEEGPQQFMRGKLLTDPYMQQQLGTGQWQKLQTRYSSLQYDNSFNRLVKYVATQLLPVASKKSIQPLESVLFLLKEVSEQEFLLSEIDTIRLNRLYEDHQEIVNMCRFFLANEQVSPPEQEGRYFSFLVPMERVFEYFVAGFIKQHFPQIQVKTQSRSYLATWQGEQVFQIRNDIWIPATNVIMDTKYQVLNHDLEHVRKDINQADLYQMLAYAVRRNSTQVHLLYPGRVTKLETLTYEIENGLGNQTVYMHVHLLPVIVAETADLNQINIREYLEVLLKEELGKIINQ</sequence>
<dbReference type="RefSeq" id="WP_162447213.1">
    <property type="nucleotide sequence ID" value="NZ_CP048222.1"/>
</dbReference>
<keyword evidence="2" id="KW-1185">Reference proteome</keyword>
<gene>
    <name evidence="1" type="ORF">GXP67_33785</name>
</gene>
<accession>A0A6C0GTY0</accession>
<evidence type="ECO:0000313" key="2">
    <source>
        <dbReference type="Proteomes" id="UP000480178"/>
    </source>
</evidence>
<dbReference type="Proteomes" id="UP000480178">
    <property type="component" value="Chromosome"/>
</dbReference>
<dbReference type="PANTHER" id="PTHR38733:SF1">
    <property type="entry name" value="TYPE IV METHYL-DIRECTED RESTRICTION ENZYME ECOKMCRBC"/>
    <property type="match status" value="1"/>
</dbReference>
<dbReference type="EMBL" id="CP048222">
    <property type="protein sequence ID" value="QHT71274.1"/>
    <property type="molecule type" value="Genomic_DNA"/>
</dbReference>
<evidence type="ECO:0000313" key="1">
    <source>
        <dbReference type="EMBL" id="QHT71274.1"/>
    </source>
</evidence>
<protein>
    <recommendedName>
        <fullName evidence="3">Restriction endonuclease</fullName>
    </recommendedName>
</protein>
<dbReference type="Pfam" id="PF10117">
    <property type="entry name" value="McrBC"/>
    <property type="match status" value="1"/>
</dbReference>
<reference evidence="1 2" key="1">
    <citation type="submission" date="2020-01" db="EMBL/GenBank/DDBJ databases">
        <authorList>
            <person name="Kim M.K."/>
        </authorList>
    </citation>
    <scope>NUCLEOTIDE SEQUENCE [LARGE SCALE GENOMIC DNA]</scope>
    <source>
        <strain evidence="1 2">172606-1</strain>
    </source>
</reference>
<proteinExistence type="predicted"/>